<reference evidence="1 2" key="1">
    <citation type="submission" date="2023-02" db="EMBL/GenBank/DDBJ databases">
        <title>Genome sequence of Mucilaginibacter jinjuensis strain KACC 16571.</title>
        <authorList>
            <person name="Kim S."/>
            <person name="Heo J."/>
            <person name="Kwon S.-W."/>
        </authorList>
    </citation>
    <scope>NUCLEOTIDE SEQUENCE [LARGE SCALE GENOMIC DNA]</scope>
    <source>
        <strain evidence="1 2">KACC 16571</strain>
    </source>
</reference>
<dbReference type="SUPFAM" id="SSF53795">
    <property type="entry name" value="PEP carboxykinase-like"/>
    <property type="match status" value="1"/>
</dbReference>
<name>A0ABY7T7Q6_9SPHI</name>
<dbReference type="Proteomes" id="UP001216139">
    <property type="component" value="Chromosome"/>
</dbReference>
<accession>A0ABY7T7Q6</accession>
<dbReference type="EMBL" id="CP117167">
    <property type="protein sequence ID" value="WCT11886.1"/>
    <property type="molecule type" value="Genomic_DNA"/>
</dbReference>
<evidence type="ECO:0000313" key="1">
    <source>
        <dbReference type="EMBL" id="WCT11886.1"/>
    </source>
</evidence>
<keyword evidence="1" id="KW-0808">Transferase</keyword>
<protein>
    <submittedName>
        <fullName evidence="1">Serine kinase</fullName>
    </submittedName>
</protein>
<keyword evidence="1" id="KW-0418">Kinase</keyword>
<dbReference type="Gene3D" id="3.40.50.300">
    <property type="entry name" value="P-loop containing nucleotide triphosphate hydrolases"/>
    <property type="match status" value="1"/>
</dbReference>
<dbReference type="RefSeq" id="WP_273630083.1">
    <property type="nucleotide sequence ID" value="NZ_CP117167.1"/>
</dbReference>
<evidence type="ECO:0000313" key="2">
    <source>
        <dbReference type="Proteomes" id="UP001216139"/>
    </source>
</evidence>
<dbReference type="GO" id="GO:0016301">
    <property type="term" value="F:kinase activity"/>
    <property type="evidence" value="ECO:0007669"/>
    <property type="project" value="UniProtKB-KW"/>
</dbReference>
<proteinExistence type="predicted"/>
<dbReference type="InterPro" id="IPR027417">
    <property type="entry name" value="P-loop_NTPase"/>
</dbReference>
<keyword evidence="2" id="KW-1185">Reference proteome</keyword>
<sequence length="303" mass="33918">MYTYWGFGLNIKSDIPFPELLAAEFENADINIITKEVPKQLDGADVVKKVNVSMNLTEYLHSVPNIADYYVANGNEICIQQQPGADEKSIRLFLLSNAMAAILHQRSMIPLHASAVYHDDGIILFCGRSGAGKSTTATALQQKGYTVFSDDVCVLQNNANNELVALPSYPMIKLWEDSFIKIGLDAAVEEDKIRPEMNKYARFYHDEFNIAAQKVKRVFILESGNLNETIEIKKLGPIAAFKNLQQNTYRHVQMNGMKKRDVHFSMISKLAGEVSVYKINRPPIGNTIEELITIVESNLAGND</sequence>
<gene>
    <name evidence="1" type="ORF">PQO05_24440</name>
</gene>
<organism evidence="1 2">
    <name type="scientific">Mucilaginibacter jinjuensis</name>
    <dbReference type="NCBI Taxonomy" id="1176721"/>
    <lineage>
        <taxon>Bacteria</taxon>
        <taxon>Pseudomonadati</taxon>
        <taxon>Bacteroidota</taxon>
        <taxon>Sphingobacteriia</taxon>
        <taxon>Sphingobacteriales</taxon>
        <taxon>Sphingobacteriaceae</taxon>
        <taxon>Mucilaginibacter</taxon>
    </lineage>
</organism>